<evidence type="ECO:0000313" key="1">
    <source>
        <dbReference type="EMBL" id="OPH84413.1"/>
    </source>
</evidence>
<keyword evidence="2" id="KW-1185">Reference proteome</keyword>
<dbReference type="OrthoDB" id="7678486at2"/>
<protein>
    <submittedName>
        <fullName evidence="1">Uncharacterized protein</fullName>
    </submittedName>
</protein>
<dbReference type="RefSeq" id="WP_079445310.1">
    <property type="nucleotide sequence ID" value="NZ_MWPQ01000004.1"/>
</dbReference>
<dbReference type="STRING" id="29421.B2M20_01325"/>
<proteinExistence type="predicted"/>
<dbReference type="EMBL" id="MWPQ01000004">
    <property type="protein sequence ID" value="OPH84413.1"/>
    <property type="molecule type" value="Genomic_DNA"/>
</dbReference>
<reference evidence="1 2" key="1">
    <citation type="submission" date="2017-02" db="EMBL/GenBank/DDBJ databases">
        <title>Genome sequence of the nitrite-oxidizing bacterium Nitrobacter vulgaris strain Ab1.</title>
        <authorList>
            <person name="Mellbye B.L."/>
            <person name="Davis E.W."/>
            <person name="Spieck E."/>
            <person name="Chang J.H."/>
            <person name="Bottomley P.J."/>
            <person name="Sayavedra-Soto L.A."/>
        </authorList>
    </citation>
    <scope>NUCLEOTIDE SEQUENCE [LARGE SCALE GENOMIC DNA]</scope>
    <source>
        <strain evidence="1 2">Ab1</strain>
    </source>
</reference>
<evidence type="ECO:0000313" key="2">
    <source>
        <dbReference type="Proteomes" id="UP000189940"/>
    </source>
</evidence>
<organism evidence="1 2">
    <name type="scientific">Nitrobacter vulgaris</name>
    <dbReference type="NCBI Taxonomy" id="29421"/>
    <lineage>
        <taxon>Bacteria</taxon>
        <taxon>Pseudomonadati</taxon>
        <taxon>Pseudomonadota</taxon>
        <taxon>Alphaproteobacteria</taxon>
        <taxon>Hyphomicrobiales</taxon>
        <taxon>Nitrobacteraceae</taxon>
        <taxon>Nitrobacter</taxon>
    </lineage>
</organism>
<gene>
    <name evidence="1" type="ORF">B2M20_01325</name>
</gene>
<name>A0A1V4I2H3_NITVU</name>
<dbReference type="Proteomes" id="UP000189940">
    <property type="component" value="Unassembled WGS sequence"/>
</dbReference>
<sequence length="231" mass="24348">MLNVAGTTEVDEPAPVRHLVGFPLRLMTMVAGCWIVAASPALSQSLGDRFKEMFGVKSQPERAAPASGDVASVPDDLTCPTVSIRAGASTYTVGASGQPASGTDVRYQATIGDTARECDYNTDTHQIAIKVGIRGRVIVGPAGAPSSVEVPLRVAVVEDGVSAKTIATKAYTITVNLSGNEGGTYSFVSDDISYPAPQSAAADRYVFYVGFDPQALKPEPRSDRKRPRSQR</sequence>
<dbReference type="AlphaFoldDB" id="A0A1V4I2H3"/>
<comment type="caution">
    <text evidence="1">The sequence shown here is derived from an EMBL/GenBank/DDBJ whole genome shotgun (WGS) entry which is preliminary data.</text>
</comment>
<accession>A0A1V4I2H3</accession>